<dbReference type="PANTHER" id="PTHR43261:SF6">
    <property type="entry name" value="ELONGATION FACTOR G-LIKE PROTEIN"/>
    <property type="match status" value="1"/>
</dbReference>
<dbReference type="PATRIC" id="fig|937777.3.peg.2899"/>
<dbReference type="SUPFAM" id="SSF52540">
    <property type="entry name" value="P-loop containing nucleoside triphosphate hydrolases"/>
    <property type="match status" value="1"/>
</dbReference>
<dbReference type="PROSITE" id="PS51722">
    <property type="entry name" value="G_TR_2"/>
    <property type="match status" value="1"/>
</dbReference>
<dbReference type="InterPro" id="IPR005517">
    <property type="entry name" value="Transl_elong_EFG/EF2_IV"/>
</dbReference>
<dbReference type="InterPro" id="IPR035647">
    <property type="entry name" value="EFG_III/V"/>
</dbReference>
<dbReference type="Gene3D" id="3.30.70.870">
    <property type="entry name" value="Elongation Factor G (Translational Gtpase), domain 3"/>
    <property type="match status" value="1"/>
</dbReference>
<organism evidence="4 5">
    <name type="scientific">Deinococcus peraridilitoris (strain DSM 19664 / LMG 22246 / CIP 109416 / KR-200)</name>
    <dbReference type="NCBI Taxonomy" id="937777"/>
    <lineage>
        <taxon>Bacteria</taxon>
        <taxon>Thermotogati</taxon>
        <taxon>Deinococcota</taxon>
        <taxon>Deinococci</taxon>
        <taxon>Deinococcales</taxon>
        <taxon>Deinococcaceae</taxon>
        <taxon>Deinococcus</taxon>
    </lineage>
</organism>
<dbReference type="Pfam" id="PF14492">
    <property type="entry name" value="EFG_III"/>
    <property type="match status" value="1"/>
</dbReference>
<dbReference type="InterPro" id="IPR041095">
    <property type="entry name" value="EFG_II"/>
</dbReference>
<dbReference type="PANTHER" id="PTHR43261">
    <property type="entry name" value="TRANSLATION ELONGATION FACTOR G-RELATED"/>
    <property type="match status" value="1"/>
</dbReference>
<dbReference type="Gene3D" id="3.30.230.10">
    <property type="match status" value="1"/>
</dbReference>
<dbReference type="InterPro" id="IPR000795">
    <property type="entry name" value="T_Tr_GTP-bd_dom"/>
</dbReference>
<dbReference type="CDD" id="cd16262">
    <property type="entry name" value="EFG_III"/>
    <property type="match status" value="1"/>
</dbReference>
<dbReference type="KEGG" id="dpd:Deipe_2884"/>
<dbReference type="Gene3D" id="3.40.50.300">
    <property type="entry name" value="P-loop containing nucleotide triphosphate hydrolases"/>
    <property type="match status" value="1"/>
</dbReference>
<dbReference type="Pfam" id="PF00679">
    <property type="entry name" value="EFG_C"/>
    <property type="match status" value="1"/>
</dbReference>
<dbReference type="InterPro" id="IPR014721">
    <property type="entry name" value="Ribsml_uS5_D2-typ_fold_subgr"/>
</dbReference>
<dbReference type="CDD" id="cd03713">
    <property type="entry name" value="EFG_mtEFG_C"/>
    <property type="match status" value="1"/>
</dbReference>
<dbReference type="eggNOG" id="COG0480">
    <property type="taxonomic scope" value="Bacteria"/>
</dbReference>
<dbReference type="RefSeq" id="WP_015236647.1">
    <property type="nucleotide sequence ID" value="NC_019793.1"/>
</dbReference>
<dbReference type="GO" id="GO:0005525">
    <property type="term" value="F:GTP binding"/>
    <property type="evidence" value="ECO:0007669"/>
    <property type="project" value="UniProtKB-KW"/>
</dbReference>
<protein>
    <submittedName>
        <fullName evidence="4">Small GTP-binding protein domain protein</fullName>
    </submittedName>
</protein>
<feature type="domain" description="Tr-type G" evidence="3">
    <location>
        <begin position="1"/>
        <end position="272"/>
    </location>
</feature>
<dbReference type="SUPFAM" id="SSF50447">
    <property type="entry name" value="Translation proteins"/>
    <property type="match status" value="1"/>
</dbReference>
<keyword evidence="5" id="KW-1185">Reference proteome</keyword>
<dbReference type="SUPFAM" id="SSF54211">
    <property type="entry name" value="Ribosomal protein S5 domain 2-like"/>
    <property type="match status" value="1"/>
</dbReference>
<dbReference type="InterPro" id="IPR005225">
    <property type="entry name" value="Small_GTP-bd"/>
</dbReference>
<dbReference type="InterPro" id="IPR009022">
    <property type="entry name" value="EFG_III"/>
</dbReference>
<dbReference type="Gene3D" id="3.30.70.240">
    <property type="match status" value="1"/>
</dbReference>
<dbReference type="AlphaFoldDB" id="L0A5P7"/>
<dbReference type="FunFam" id="3.30.230.10:FF:000003">
    <property type="entry name" value="Elongation factor G"/>
    <property type="match status" value="1"/>
</dbReference>
<dbReference type="GO" id="GO:0003746">
    <property type="term" value="F:translation elongation factor activity"/>
    <property type="evidence" value="ECO:0007669"/>
    <property type="project" value="InterPro"/>
</dbReference>
<evidence type="ECO:0000256" key="1">
    <source>
        <dbReference type="ARBA" id="ARBA00022741"/>
    </source>
</evidence>
<dbReference type="NCBIfam" id="TIGR00231">
    <property type="entry name" value="small_GTP"/>
    <property type="match status" value="1"/>
</dbReference>
<dbReference type="CDD" id="cd04170">
    <property type="entry name" value="EF-G_bact"/>
    <property type="match status" value="1"/>
</dbReference>
<dbReference type="PRINTS" id="PR00315">
    <property type="entry name" value="ELONGATNFCT"/>
</dbReference>
<keyword evidence="1" id="KW-0547">Nucleotide-binding</keyword>
<dbReference type="GO" id="GO:0003924">
    <property type="term" value="F:GTPase activity"/>
    <property type="evidence" value="ECO:0007669"/>
    <property type="project" value="InterPro"/>
</dbReference>
<dbReference type="SUPFAM" id="SSF54980">
    <property type="entry name" value="EF-G C-terminal domain-like"/>
    <property type="match status" value="2"/>
</dbReference>
<name>L0A5P7_DEIPD</name>
<evidence type="ECO:0000313" key="5">
    <source>
        <dbReference type="Proteomes" id="UP000010467"/>
    </source>
</evidence>
<dbReference type="Proteomes" id="UP000010467">
    <property type="component" value="Chromosome"/>
</dbReference>
<dbReference type="Gene3D" id="2.40.30.10">
    <property type="entry name" value="Translation factors"/>
    <property type="match status" value="1"/>
</dbReference>
<dbReference type="HOGENOM" id="CLU_002794_4_1_0"/>
<dbReference type="InterPro" id="IPR020568">
    <property type="entry name" value="Ribosomal_Su5_D2-typ_SF"/>
</dbReference>
<dbReference type="GO" id="GO:0032790">
    <property type="term" value="P:ribosome disassembly"/>
    <property type="evidence" value="ECO:0007669"/>
    <property type="project" value="TreeGrafter"/>
</dbReference>
<dbReference type="InterPro" id="IPR009000">
    <property type="entry name" value="Transl_B-barrel_sf"/>
</dbReference>
<dbReference type="NCBIfam" id="NF009381">
    <property type="entry name" value="PRK12740.1-5"/>
    <property type="match status" value="1"/>
</dbReference>
<dbReference type="InterPro" id="IPR053905">
    <property type="entry name" value="EF-G-like_DII"/>
</dbReference>
<dbReference type="Pfam" id="PF03764">
    <property type="entry name" value="EFG_IV"/>
    <property type="match status" value="1"/>
</dbReference>
<dbReference type="InterPro" id="IPR027417">
    <property type="entry name" value="P-loop_NTPase"/>
</dbReference>
<evidence type="ECO:0000259" key="3">
    <source>
        <dbReference type="PROSITE" id="PS51722"/>
    </source>
</evidence>
<accession>L0A5P7</accession>
<dbReference type="SMART" id="SM00838">
    <property type="entry name" value="EFG_C"/>
    <property type="match status" value="1"/>
</dbReference>
<dbReference type="EMBL" id="CP003382">
    <property type="protein sequence ID" value="AFZ68345.1"/>
    <property type="molecule type" value="Genomic_DNA"/>
</dbReference>
<proteinExistence type="predicted"/>
<dbReference type="SMART" id="SM00889">
    <property type="entry name" value="EFG_IV"/>
    <property type="match status" value="1"/>
</dbReference>
<evidence type="ECO:0000313" key="4">
    <source>
        <dbReference type="EMBL" id="AFZ68345.1"/>
    </source>
</evidence>
<dbReference type="InterPro" id="IPR047872">
    <property type="entry name" value="EFG_IV"/>
</dbReference>
<dbReference type="InterPro" id="IPR035649">
    <property type="entry name" value="EFG_V"/>
</dbReference>
<keyword evidence="2" id="KW-0342">GTP-binding</keyword>
<dbReference type="Pfam" id="PF22042">
    <property type="entry name" value="EF-G_D2"/>
    <property type="match status" value="1"/>
</dbReference>
<dbReference type="InterPro" id="IPR000640">
    <property type="entry name" value="EFG_V-like"/>
</dbReference>
<dbReference type="STRING" id="937777.Deipe_2884"/>
<sequence>MRVRNVSVVGHSGVGKTSLTEALLFRTGAIKRLGHVEDGTTASDHTEAERRRGISISTSVERVEFDQTTINLLDAPGYADFVREIRGAIRAADSSLVLLSAVSGVEVGTERVWATLDNFNMPRIVVVNKMDRERADFFTALADVRSSLKGPSAAAYLPIGQEHDFRGVVDLLGRRAYVFTDGQSSEMDVPSGLTDVVEEYRAQLVEAIIETDDELTERYLSDETIDDETLHDVFLRAVHGGLLYPVLPLSATKLIGVECLLKLMARGLRSPEERGALTGINGEKREPRREAPASARVWRTSIDPFVGKIAFVRVWSGVLRPGETLRNTTHGVDVRPAHLYTLNGKELVEVSELEAGTIGAITKMSDLHTGDSLADPAQPIDYGALQLPDPVVSAAIHALTRSDEDKLGNAITKLLEEDPTWRFERSVETGETLLSGMGDTHLEIAVEKLAQLGVNVRATVPKIPYRETVRAVGEAQGKHKKQSGGHGQYGDCWLRLSPTGEDFEFASEVVGGVVPGKYIPSIEKGVLEARQKGVVAGYPVQNVRVVVYGGSYHEVDSSDIAFKTAAGIAFRAAMEKARPCLLEPVMLLRVRVPSQYTGDVIGDLQTRRARVQGMDPEGTVITISALVPLAEIQQYSAALRSMTGDRGAYSLKPSGYAEVPAHLTEAIIQARKAEMAHG</sequence>
<gene>
    <name evidence="4" type="ordered locus">Deipe_2884</name>
</gene>
<dbReference type="OrthoDB" id="9801591at2"/>
<reference evidence="5" key="1">
    <citation type="submission" date="2012-03" db="EMBL/GenBank/DDBJ databases">
        <title>Complete sequence of chromosome of Deinococcus peraridilitoris DSM 19664.</title>
        <authorList>
            <person name="Lucas S."/>
            <person name="Copeland A."/>
            <person name="Lapidus A."/>
            <person name="Glavina del Rio T."/>
            <person name="Dalin E."/>
            <person name="Tice H."/>
            <person name="Bruce D."/>
            <person name="Goodwin L."/>
            <person name="Pitluck S."/>
            <person name="Peters L."/>
            <person name="Mikhailova N."/>
            <person name="Lu M."/>
            <person name="Kyrpides N."/>
            <person name="Mavromatis K."/>
            <person name="Ivanova N."/>
            <person name="Brettin T."/>
            <person name="Detter J.C."/>
            <person name="Han C."/>
            <person name="Larimer F."/>
            <person name="Land M."/>
            <person name="Hauser L."/>
            <person name="Markowitz V."/>
            <person name="Cheng J.-F."/>
            <person name="Hugenholtz P."/>
            <person name="Woyke T."/>
            <person name="Wu D."/>
            <person name="Pukall R."/>
            <person name="Steenblock K."/>
            <person name="Brambilla E."/>
            <person name="Klenk H.-P."/>
            <person name="Eisen J.A."/>
        </authorList>
    </citation>
    <scope>NUCLEOTIDE SEQUENCE [LARGE SCALE GENOMIC DNA]</scope>
    <source>
        <strain evidence="5">DSM 19664 / LMG 22246 / CIP 109416 / KR-200</strain>
    </source>
</reference>
<dbReference type="FunFam" id="3.30.70.240:FF:000001">
    <property type="entry name" value="Elongation factor G"/>
    <property type="match status" value="1"/>
</dbReference>
<dbReference type="CDD" id="cd01434">
    <property type="entry name" value="EFG_mtEFG1_IV"/>
    <property type="match status" value="1"/>
</dbReference>
<dbReference type="Pfam" id="PF00009">
    <property type="entry name" value="GTP_EFTU"/>
    <property type="match status" value="1"/>
</dbReference>
<evidence type="ECO:0000256" key="2">
    <source>
        <dbReference type="ARBA" id="ARBA00023134"/>
    </source>
</evidence>